<dbReference type="InParanoid" id="A0A7M7LU24"/>
<dbReference type="PANTHER" id="PTHR12044:SF14">
    <property type="entry name" value="MEIOTIC DOUBLE-STRANDED BREAK FORMATION PROTEIN 1"/>
    <property type="match status" value="1"/>
</dbReference>
<sequence length="495" mass="55561">MAVLLRDHLPSPVDFKSLAEPLDGTLAVLQRLPRPVCRRTSQNPGRDSRRTGKFSVESQGEAVAKKHQNVLELVMSVLLNGLRLVKVCQEDPTSDPGVFLKPKTANLLNQSNSKCTDRLSPIDNALYENNLSSFTLYLMESLDSVCIPAVMANHEGLSQPGIYTSLFESLSIMLSLHKNDDLHNLSEKLVGSSFIQLALEVRHRFQSQEGIKELKRATDTFLVDLLHCFSSKDTSALDMNISVDMVHSITGSPSEICHLLERHDETICRTSRSTSHGDMQQCLLALIYYAWLYGDRWVPSMDLLNCLTSFITQHPDITSLPLSSSKHLLFLFADCFVHSGSRTGSSACYILADHMTRLDVHTLYTNHRSLVQWLFMASNIPPQATHKIFAEWIDHLALDTEEASLEDNEKDGDIALTLHLMGQNPSCLDIMMDMLQHAPFPTRPKCASLIKRLLSSTADQTLDDTQDMDRIKKRMPDLLQACTLTDPSRQTDFVH</sequence>
<dbReference type="AlphaFoldDB" id="A0A7M7LU24"/>
<dbReference type="EnsemblMetazoa" id="XM_011684606">
    <property type="protein sequence ID" value="XP_011682908"/>
    <property type="gene ID" value="LOC105447026"/>
</dbReference>
<dbReference type="RefSeq" id="XP_011682908.1">
    <property type="nucleotide sequence ID" value="XM_011684606.1"/>
</dbReference>
<evidence type="ECO:0000313" key="3">
    <source>
        <dbReference type="Proteomes" id="UP000007110"/>
    </source>
</evidence>
<dbReference type="InterPro" id="IPR052133">
    <property type="entry name" value="Immune_Signaling-Apoptosis_Reg"/>
</dbReference>
<dbReference type="GeneID" id="105447026"/>
<dbReference type="GO" id="GO:0007127">
    <property type="term" value="P:meiosis I"/>
    <property type="evidence" value="ECO:0000318"/>
    <property type="project" value="GO_Central"/>
</dbReference>
<evidence type="ECO:0000313" key="2">
    <source>
        <dbReference type="EnsemblMetazoa" id="XP_011682908"/>
    </source>
</evidence>
<reference evidence="3" key="1">
    <citation type="submission" date="2015-02" db="EMBL/GenBank/DDBJ databases">
        <title>Genome sequencing for Strongylocentrotus purpuratus.</title>
        <authorList>
            <person name="Murali S."/>
            <person name="Liu Y."/>
            <person name="Vee V."/>
            <person name="English A."/>
            <person name="Wang M."/>
            <person name="Skinner E."/>
            <person name="Han Y."/>
            <person name="Muzny D.M."/>
            <person name="Worley K.C."/>
            <person name="Gibbs R.A."/>
        </authorList>
    </citation>
    <scope>NUCLEOTIDE SEQUENCE</scope>
</reference>
<keyword evidence="3" id="KW-1185">Reference proteome</keyword>
<proteinExistence type="predicted"/>
<protein>
    <submittedName>
        <fullName evidence="2">Uncharacterized protein</fullName>
    </submittedName>
</protein>
<reference evidence="2" key="2">
    <citation type="submission" date="2021-01" db="UniProtKB">
        <authorList>
            <consortium name="EnsemblMetazoa"/>
        </authorList>
    </citation>
    <scope>IDENTIFICATION</scope>
</reference>
<dbReference type="Proteomes" id="UP000007110">
    <property type="component" value="Unassembled WGS sequence"/>
</dbReference>
<name>A0A7M7LU24_STRPU</name>
<evidence type="ECO:0000256" key="1">
    <source>
        <dbReference type="SAM" id="MobiDB-lite"/>
    </source>
</evidence>
<dbReference type="PANTHER" id="PTHR12044">
    <property type="entry name" value="BCL2 INTERACTING MEDIATOR OF CELL DEATH"/>
    <property type="match status" value="1"/>
</dbReference>
<dbReference type="KEGG" id="spu:105447026"/>
<dbReference type="OrthoDB" id="10015792at2759"/>
<accession>A0A7M7LU24</accession>
<organism evidence="2 3">
    <name type="scientific">Strongylocentrotus purpuratus</name>
    <name type="common">Purple sea urchin</name>
    <dbReference type="NCBI Taxonomy" id="7668"/>
    <lineage>
        <taxon>Eukaryota</taxon>
        <taxon>Metazoa</taxon>
        <taxon>Echinodermata</taxon>
        <taxon>Eleutherozoa</taxon>
        <taxon>Echinozoa</taxon>
        <taxon>Echinoidea</taxon>
        <taxon>Euechinoidea</taxon>
        <taxon>Echinacea</taxon>
        <taxon>Camarodonta</taxon>
        <taxon>Echinidea</taxon>
        <taxon>Strongylocentrotidae</taxon>
        <taxon>Strongylocentrotus</taxon>
    </lineage>
</organism>
<feature type="region of interest" description="Disordered" evidence="1">
    <location>
        <begin position="37"/>
        <end position="59"/>
    </location>
</feature>